<organism evidence="2 3">
    <name type="scientific">Rubripirellula lacrimiformis</name>
    <dbReference type="NCBI Taxonomy" id="1930273"/>
    <lineage>
        <taxon>Bacteria</taxon>
        <taxon>Pseudomonadati</taxon>
        <taxon>Planctomycetota</taxon>
        <taxon>Planctomycetia</taxon>
        <taxon>Pirellulales</taxon>
        <taxon>Pirellulaceae</taxon>
        <taxon>Rubripirellula</taxon>
    </lineage>
</organism>
<dbReference type="Proteomes" id="UP000318538">
    <property type="component" value="Chromosome"/>
</dbReference>
<gene>
    <name evidence="2" type="ORF">K227x_44990</name>
</gene>
<reference evidence="2 3" key="1">
    <citation type="submission" date="2019-02" db="EMBL/GenBank/DDBJ databases">
        <title>Deep-cultivation of Planctomycetes and their phenomic and genomic characterization uncovers novel biology.</title>
        <authorList>
            <person name="Wiegand S."/>
            <person name="Jogler M."/>
            <person name="Boedeker C."/>
            <person name="Pinto D."/>
            <person name="Vollmers J."/>
            <person name="Rivas-Marin E."/>
            <person name="Kohn T."/>
            <person name="Peeters S.H."/>
            <person name="Heuer A."/>
            <person name="Rast P."/>
            <person name="Oberbeckmann S."/>
            <person name="Bunk B."/>
            <person name="Jeske O."/>
            <person name="Meyerdierks A."/>
            <person name="Storesund J.E."/>
            <person name="Kallscheuer N."/>
            <person name="Luecker S."/>
            <person name="Lage O.M."/>
            <person name="Pohl T."/>
            <person name="Merkel B.J."/>
            <person name="Hornburger P."/>
            <person name="Mueller R.-W."/>
            <person name="Bruemmer F."/>
            <person name="Labrenz M."/>
            <person name="Spormann A.M."/>
            <person name="Op den Camp H."/>
            <person name="Overmann J."/>
            <person name="Amann R."/>
            <person name="Jetten M.S.M."/>
            <person name="Mascher T."/>
            <person name="Medema M.H."/>
            <person name="Devos D.P."/>
            <person name="Kaster A.-K."/>
            <person name="Ovreas L."/>
            <person name="Rohde M."/>
            <person name="Galperin M.Y."/>
            <person name="Jogler C."/>
        </authorList>
    </citation>
    <scope>NUCLEOTIDE SEQUENCE [LARGE SCALE GENOMIC DNA]</scope>
    <source>
        <strain evidence="2 3">K22_7</strain>
    </source>
</reference>
<evidence type="ECO:0000313" key="2">
    <source>
        <dbReference type="EMBL" id="QDT06092.1"/>
    </source>
</evidence>
<accession>A0A517NG29</accession>
<feature type="chain" id="PRO_5022243188" evidence="1">
    <location>
        <begin position="22"/>
        <end position="374"/>
    </location>
</feature>
<keyword evidence="3" id="KW-1185">Reference proteome</keyword>
<evidence type="ECO:0000313" key="3">
    <source>
        <dbReference type="Proteomes" id="UP000318538"/>
    </source>
</evidence>
<dbReference type="AlphaFoldDB" id="A0A517NG29"/>
<dbReference type="RefSeq" id="WP_145172542.1">
    <property type="nucleotide sequence ID" value="NZ_CP036525.1"/>
</dbReference>
<sequence precursor="true">MYQRSLLSLALVLSVAGSAIADPPSFLRMFSRTNNVEADASKMYELTEEDGPWLILASTLVGEGSKARAQKLALEIRTELGLPAFIYNEKFDFTGTVAFDQQTSRKVRYANSYQYEAYAVLVGEYDSAEHPGIERDLVRIKTAKPKVLQDPNEMAAETDASTPVTTVKALANKWKRSRGNSPKGPMAGAFLTRNPMLPEEYFASPTVDSFVHQLNDGLNHSLLDCDGKFTVVVKTFQGVATIEGKKSTKFEPSANRMDKYAQSAAKMCAQLRSKGVEAYQFHDRDKSLVTVGSFDTLGRQLPGGGFQYDPQIESLMKKYSALNVDRALASQVPVGTNGVAGNNVGMVPFDVQPTAIAVPKLSKRSLYGAALGMR</sequence>
<name>A0A517NG29_9BACT</name>
<evidence type="ECO:0000256" key="1">
    <source>
        <dbReference type="SAM" id="SignalP"/>
    </source>
</evidence>
<dbReference type="KEGG" id="rlc:K227x_44990"/>
<keyword evidence="1" id="KW-0732">Signal</keyword>
<proteinExistence type="predicted"/>
<protein>
    <submittedName>
        <fullName evidence="2">Uncharacterized protein</fullName>
    </submittedName>
</protein>
<dbReference type="EMBL" id="CP036525">
    <property type="protein sequence ID" value="QDT06092.1"/>
    <property type="molecule type" value="Genomic_DNA"/>
</dbReference>
<feature type="signal peptide" evidence="1">
    <location>
        <begin position="1"/>
        <end position="21"/>
    </location>
</feature>
<dbReference type="OrthoDB" id="248327at2"/>